<evidence type="ECO:0000256" key="2">
    <source>
        <dbReference type="ARBA" id="ARBA00023015"/>
    </source>
</evidence>
<dbReference type="eggNOG" id="COG0583">
    <property type="taxonomic scope" value="Bacteria"/>
</dbReference>
<evidence type="ECO:0000256" key="4">
    <source>
        <dbReference type="ARBA" id="ARBA00023163"/>
    </source>
</evidence>
<keyword evidence="3" id="KW-0238">DNA-binding</keyword>
<evidence type="ECO:0000259" key="5">
    <source>
        <dbReference type="PROSITE" id="PS50931"/>
    </source>
</evidence>
<evidence type="ECO:0000256" key="1">
    <source>
        <dbReference type="ARBA" id="ARBA00009437"/>
    </source>
</evidence>
<name>C6XBB7_METGS</name>
<dbReference type="SUPFAM" id="SSF53850">
    <property type="entry name" value="Periplasmic binding protein-like II"/>
    <property type="match status" value="1"/>
</dbReference>
<proteinExistence type="inferred from homology"/>
<dbReference type="HOGENOM" id="CLU_039613_16_3_4"/>
<dbReference type="Proteomes" id="UP000002743">
    <property type="component" value="Chromosome"/>
</dbReference>
<dbReference type="Pfam" id="PF03466">
    <property type="entry name" value="LysR_substrate"/>
    <property type="match status" value="1"/>
</dbReference>
<accession>C6XBB7</accession>
<dbReference type="GO" id="GO:0006351">
    <property type="term" value="P:DNA-templated transcription"/>
    <property type="evidence" value="ECO:0007669"/>
    <property type="project" value="TreeGrafter"/>
</dbReference>
<keyword evidence="2" id="KW-0805">Transcription regulation</keyword>
<dbReference type="Gene3D" id="1.10.10.10">
    <property type="entry name" value="Winged helix-like DNA-binding domain superfamily/Winged helix DNA-binding domain"/>
    <property type="match status" value="1"/>
</dbReference>
<dbReference type="EMBL" id="CP001674">
    <property type="protein sequence ID" value="ACT51887.1"/>
    <property type="molecule type" value="Genomic_DNA"/>
</dbReference>
<dbReference type="Gene3D" id="3.40.190.290">
    <property type="match status" value="1"/>
</dbReference>
<evidence type="ECO:0000313" key="7">
    <source>
        <dbReference type="Proteomes" id="UP000002743"/>
    </source>
</evidence>
<evidence type="ECO:0000256" key="3">
    <source>
        <dbReference type="ARBA" id="ARBA00023125"/>
    </source>
</evidence>
<dbReference type="GO" id="GO:0003700">
    <property type="term" value="F:DNA-binding transcription factor activity"/>
    <property type="evidence" value="ECO:0007669"/>
    <property type="project" value="InterPro"/>
</dbReference>
<dbReference type="InterPro" id="IPR000847">
    <property type="entry name" value="LysR_HTH_N"/>
</dbReference>
<dbReference type="PROSITE" id="PS50931">
    <property type="entry name" value="HTH_LYSR"/>
    <property type="match status" value="1"/>
</dbReference>
<dbReference type="AlphaFoldDB" id="C6XBB7"/>
<comment type="similarity">
    <text evidence="1">Belongs to the LysR transcriptional regulatory family.</text>
</comment>
<dbReference type="InterPro" id="IPR036390">
    <property type="entry name" value="WH_DNA-bd_sf"/>
</dbReference>
<dbReference type="InterPro" id="IPR005119">
    <property type="entry name" value="LysR_subst-bd"/>
</dbReference>
<dbReference type="CDD" id="cd08471">
    <property type="entry name" value="PBP2_CrgA_like_2"/>
    <property type="match status" value="1"/>
</dbReference>
<dbReference type="SUPFAM" id="SSF46785">
    <property type="entry name" value="Winged helix' DNA-binding domain"/>
    <property type="match status" value="1"/>
</dbReference>
<dbReference type="InterPro" id="IPR036388">
    <property type="entry name" value="WH-like_DNA-bd_sf"/>
</dbReference>
<reference evidence="7" key="1">
    <citation type="submission" date="2009-07" db="EMBL/GenBank/DDBJ databases">
        <title>Complete sequence of chromosome of Methylovorus sp. SIP3-4.</title>
        <authorList>
            <person name="Lucas S."/>
            <person name="Copeland A."/>
            <person name="Lapidus A."/>
            <person name="Glavina del Rio T."/>
            <person name="Tice H."/>
            <person name="Bruce D."/>
            <person name="Goodwin L."/>
            <person name="Pitluck S."/>
            <person name="Clum A."/>
            <person name="Larimer F."/>
            <person name="Land M."/>
            <person name="Hauser L."/>
            <person name="Kyrpides N."/>
            <person name="Mikhailova N."/>
            <person name="Kayluzhnaya M."/>
            <person name="Chistoserdova L."/>
        </authorList>
    </citation>
    <scope>NUCLEOTIDE SEQUENCE [LARGE SCALE GENOMIC DNA]</scope>
    <source>
        <strain evidence="7">SIP3-4</strain>
    </source>
</reference>
<evidence type="ECO:0000313" key="6">
    <source>
        <dbReference type="EMBL" id="ACT51887.1"/>
    </source>
</evidence>
<dbReference type="PANTHER" id="PTHR30537:SF5">
    <property type="entry name" value="HTH-TYPE TRANSCRIPTIONAL ACTIVATOR TTDR-RELATED"/>
    <property type="match status" value="1"/>
</dbReference>
<reference evidence="6 7" key="2">
    <citation type="journal article" date="2011" name="J. Bacteriol.">
        <title>Genomes of three methylotrophs from a single niche uncover genetic and metabolic divergence of Methylophilaceae.</title>
        <authorList>
            <person name="Lapidus A."/>
            <person name="Clum A."/>
            <person name="Labutti K."/>
            <person name="Kaluzhnaya M.G."/>
            <person name="Lim S."/>
            <person name="Beck D.A."/>
            <person name="Glavina Del Rio T."/>
            <person name="Nolan M."/>
            <person name="Mavromatis K."/>
            <person name="Huntemann M."/>
            <person name="Lucas S."/>
            <person name="Lidstrom M.E."/>
            <person name="Ivanova N."/>
            <person name="Chistoserdova L."/>
        </authorList>
    </citation>
    <scope>NUCLEOTIDE SEQUENCE [LARGE SCALE GENOMIC DNA]</scope>
    <source>
        <strain evidence="6 7">SIP3-4</strain>
    </source>
</reference>
<gene>
    <name evidence="6" type="ordered locus">Msip34_2650</name>
</gene>
<dbReference type="Pfam" id="PF00126">
    <property type="entry name" value="HTH_1"/>
    <property type="match status" value="1"/>
</dbReference>
<dbReference type="FunFam" id="1.10.10.10:FF:000001">
    <property type="entry name" value="LysR family transcriptional regulator"/>
    <property type="match status" value="1"/>
</dbReference>
<dbReference type="PANTHER" id="PTHR30537">
    <property type="entry name" value="HTH-TYPE TRANSCRIPTIONAL REGULATOR"/>
    <property type="match status" value="1"/>
</dbReference>
<organism evidence="6 7">
    <name type="scientific">Methylovorus glucosotrophus (strain SIP3-4)</name>
    <dbReference type="NCBI Taxonomy" id="582744"/>
    <lineage>
        <taxon>Bacteria</taxon>
        <taxon>Pseudomonadati</taxon>
        <taxon>Pseudomonadota</taxon>
        <taxon>Betaproteobacteria</taxon>
        <taxon>Nitrosomonadales</taxon>
        <taxon>Methylophilaceae</taxon>
        <taxon>Methylovorus</taxon>
    </lineage>
</organism>
<sequence>MDHIHLMRVLVAVGEQGGFAAASRQLDISPAAVTRAVGALEEQLGVQLVQRTTRNVRFTDAGLRYYDDARAILQSIAEANEAASGINAEPRGTLSVTAPVLFGRMFVMPTIIEYMQRYPLVKVNANFVDRVTNLVEEGMDVAIRIGNLPDSSLRAVKVGQVRRVLCASPAYLEAHGTPQIPADLLQHSMIVSNALSPRVEWRFEGGDEPELVQINPRLVVTSNDAALSAAIGGLGITRLLSYQVRSEVERDSLRLLLETFEESPWPVHVVHREEKYGSSKVRAFIDLMVERLRAHPHL</sequence>
<feature type="domain" description="HTH lysR-type" evidence="5">
    <location>
        <begin position="1"/>
        <end position="59"/>
    </location>
</feature>
<protein>
    <submittedName>
        <fullName evidence="6">Transcriptional regulator, LysR family</fullName>
    </submittedName>
</protein>
<keyword evidence="7" id="KW-1185">Reference proteome</keyword>
<keyword evidence="4" id="KW-0804">Transcription</keyword>
<dbReference type="KEGG" id="mei:Msip34_2650"/>
<dbReference type="STRING" id="582744.Msip34_2650"/>
<dbReference type="GO" id="GO:0043565">
    <property type="term" value="F:sequence-specific DNA binding"/>
    <property type="evidence" value="ECO:0007669"/>
    <property type="project" value="TreeGrafter"/>
</dbReference>
<dbReference type="InterPro" id="IPR058163">
    <property type="entry name" value="LysR-type_TF_proteobact-type"/>
</dbReference>